<organism evidence="2 3">
    <name type="scientific">Hankyongella ginsenosidimutans</name>
    <dbReference type="NCBI Taxonomy" id="1763828"/>
    <lineage>
        <taxon>Bacteria</taxon>
        <taxon>Pseudomonadati</taxon>
        <taxon>Pseudomonadota</taxon>
        <taxon>Alphaproteobacteria</taxon>
        <taxon>Sphingomonadales</taxon>
        <taxon>Sphingomonadaceae</taxon>
        <taxon>Hankyongella</taxon>
    </lineage>
</organism>
<keyword evidence="1" id="KW-0472">Membrane</keyword>
<sequence>MMEICVMLFGVFTLGLFHAYSTGGQPGFSALRASVAPHVATLVGLSVVIFIGILLGSIMLVLPGIFVAIVTLVAPPAALFEKLSIVDALKRSHALTQGRRLALLGLVLLTSGLVLAILVLGLMAYQAAGMPLNKPPERGLAAALIDSVVTISAIGLSYAVATRTYLVLVTLPPRA</sequence>
<accession>A0A4D7CBI5</accession>
<feature type="transmembrane region" description="Helical" evidence="1">
    <location>
        <begin position="43"/>
        <end position="74"/>
    </location>
</feature>
<evidence type="ECO:0008006" key="4">
    <source>
        <dbReference type="Google" id="ProtNLM"/>
    </source>
</evidence>
<evidence type="ECO:0000313" key="2">
    <source>
        <dbReference type="EMBL" id="QCI79666.1"/>
    </source>
</evidence>
<proteinExistence type="predicted"/>
<dbReference type="Proteomes" id="UP000298714">
    <property type="component" value="Chromosome"/>
</dbReference>
<dbReference type="EMBL" id="CP039704">
    <property type="protein sequence ID" value="QCI79666.1"/>
    <property type="molecule type" value="Genomic_DNA"/>
</dbReference>
<evidence type="ECO:0000256" key="1">
    <source>
        <dbReference type="SAM" id="Phobius"/>
    </source>
</evidence>
<name>A0A4D7CBI5_9SPHN</name>
<feature type="transmembrane region" description="Helical" evidence="1">
    <location>
        <begin position="101"/>
        <end position="128"/>
    </location>
</feature>
<dbReference type="KEGG" id="hgn:E6W36_09355"/>
<reference evidence="3" key="1">
    <citation type="submission" date="2019-04" db="EMBL/GenBank/DDBJ databases">
        <title>Complete genome sequence of Sphingomonas sp. W1-2-3.</title>
        <authorList>
            <person name="Im W.T."/>
        </authorList>
    </citation>
    <scope>NUCLEOTIDE SEQUENCE [LARGE SCALE GENOMIC DNA]</scope>
    <source>
        <strain evidence="3">W1-2-3</strain>
    </source>
</reference>
<keyword evidence="3" id="KW-1185">Reference proteome</keyword>
<dbReference type="RefSeq" id="WP_222872489.1">
    <property type="nucleotide sequence ID" value="NZ_CP039704.1"/>
</dbReference>
<keyword evidence="1" id="KW-1133">Transmembrane helix</keyword>
<protein>
    <recommendedName>
        <fullName evidence="4">Glycerophosphoryl diester phosphodiesterase membrane domain-containing protein</fullName>
    </recommendedName>
</protein>
<keyword evidence="1" id="KW-0812">Transmembrane</keyword>
<evidence type="ECO:0000313" key="3">
    <source>
        <dbReference type="Proteomes" id="UP000298714"/>
    </source>
</evidence>
<dbReference type="AlphaFoldDB" id="A0A4D7CBI5"/>
<feature type="transmembrane region" description="Helical" evidence="1">
    <location>
        <begin position="140"/>
        <end position="161"/>
    </location>
</feature>
<gene>
    <name evidence="2" type="ORF">E6W36_09355</name>
</gene>